<dbReference type="KEGG" id="celz:E5225_14050"/>
<keyword evidence="2" id="KW-1185">Reference proteome</keyword>
<dbReference type="Gene3D" id="2.160.20.10">
    <property type="entry name" value="Single-stranded right-handed beta-helix, Pectin lyase-like"/>
    <property type="match status" value="1"/>
</dbReference>
<dbReference type="SUPFAM" id="SSF51126">
    <property type="entry name" value="Pectin lyase-like"/>
    <property type="match status" value="1"/>
</dbReference>
<proteinExistence type="predicted"/>
<dbReference type="InterPro" id="IPR012334">
    <property type="entry name" value="Pectin_lyas_fold"/>
</dbReference>
<dbReference type="InterPro" id="IPR006626">
    <property type="entry name" value="PbH1"/>
</dbReference>
<accession>A0A4P7SPE3</accession>
<evidence type="ECO:0000313" key="1">
    <source>
        <dbReference type="EMBL" id="QCB95437.1"/>
    </source>
</evidence>
<dbReference type="InterPro" id="IPR011050">
    <property type="entry name" value="Pectin_lyase_fold/virulence"/>
</dbReference>
<dbReference type="EMBL" id="CP039291">
    <property type="protein sequence ID" value="QCB95437.1"/>
    <property type="molecule type" value="Genomic_DNA"/>
</dbReference>
<organism evidence="1 2">
    <name type="scientific">Cellulomonas shaoxiangyii</name>
    <dbReference type="NCBI Taxonomy" id="2566013"/>
    <lineage>
        <taxon>Bacteria</taxon>
        <taxon>Bacillati</taxon>
        <taxon>Actinomycetota</taxon>
        <taxon>Actinomycetes</taxon>
        <taxon>Micrococcales</taxon>
        <taxon>Cellulomonadaceae</taxon>
        <taxon>Cellulomonas</taxon>
    </lineage>
</organism>
<dbReference type="AlphaFoldDB" id="A0A4P7SPE3"/>
<sequence length="308" mass="31971">MPSWMTEPVAEAPECPAVTVPVGSADELQAALDDAAPGDVIGLADGVYAGEFVTGASGTADQPIALCGGRGAVLDGGGLKGGYALHLDGAQHWLLDGFTVRNAQKAVMADGTTGTTISRLRVHHIGDEAIHLRRSSTDNLVTGNVISDTGLRKPKFGEGVYVGTAESNFCDVSDCEPDPSHRNRVVANAIFATTSEAVDVKEGTDDGLIARNQLDGSALAGDADSWVDVKGRGWTIEDNVGRHSTADGFQTHEIVDGWGTDNVFRGNSGELDSPEGFLVAPRPARDNVVECSNTLLTSVGGVAPDDCT</sequence>
<reference evidence="1 2" key="1">
    <citation type="submission" date="2019-04" db="EMBL/GenBank/DDBJ databases">
        <title>Isolation and identification of Cellulomonas shaoxiangyii sp. Nov. isolated from feces of the Tibetan antelopes (Pantholops hodgsonii) in the Qinghai-Tibet plateau of China.</title>
        <authorList>
            <person name="Tian Z."/>
        </authorList>
    </citation>
    <scope>NUCLEOTIDE SEQUENCE [LARGE SCALE GENOMIC DNA]</scope>
    <source>
        <strain evidence="1 2">Z28</strain>
    </source>
</reference>
<dbReference type="OrthoDB" id="264773at2"/>
<dbReference type="Proteomes" id="UP000296469">
    <property type="component" value="Chromosome"/>
</dbReference>
<evidence type="ECO:0000313" key="2">
    <source>
        <dbReference type="Proteomes" id="UP000296469"/>
    </source>
</evidence>
<name>A0A4P7SPE3_9CELL</name>
<gene>
    <name evidence="1" type="ORF">E5225_14050</name>
</gene>
<protein>
    <submittedName>
        <fullName evidence="1">Uncharacterized protein</fullName>
    </submittedName>
</protein>
<dbReference type="SMART" id="SM00710">
    <property type="entry name" value="PbH1"/>
    <property type="match status" value="3"/>
</dbReference>